<evidence type="ECO:0000256" key="1">
    <source>
        <dbReference type="SAM" id="SignalP"/>
    </source>
</evidence>
<dbReference type="AlphaFoldDB" id="A0AAJ0G785"/>
<dbReference type="EMBL" id="JAWDJX010000030">
    <property type="protein sequence ID" value="KAK3050763.1"/>
    <property type="molecule type" value="Genomic_DNA"/>
</dbReference>
<comment type="caution">
    <text evidence="2">The sequence shown here is derived from an EMBL/GenBank/DDBJ whole genome shotgun (WGS) entry which is preliminary data.</text>
</comment>
<keyword evidence="3" id="KW-1185">Reference proteome</keyword>
<dbReference type="InterPro" id="IPR008979">
    <property type="entry name" value="Galactose-bd-like_sf"/>
</dbReference>
<dbReference type="Gene3D" id="2.60.120.260">
    <property type="entry name" value="Galactose-binding domain-like"/>
    <property type="match status" value="2"/>
</dbReference>
<evidence type="ECO:0000313" key="3">
    <source>
        <dbReference type="Proteomes" id="UP001271007"/>
    </source>
</evidence>
<feature type="chain" id="PRO_5042620461" evidence="1">
    <location>
        <begin position="18"/>
        <end position="309"/>
    </location>
</feature>
<gene>
    <name evidence="2" type="ORF">LTR09_008129</name>
</gene>
<protein>
    <submittedName>
        <fullName evidence="2">Uncharacterized protein</fullName>
    </submittedName>
</protein>
<accession>A0AAJ0G785</accession>
<dbReference type="SUPFAM" id="SSF49785">
    <property type="entry name" value="Galactose-binding domain-like"/>
    <property type="match status" value="1"/>
</dbReference>
<proteinExistence type="predicted"/>
<reference evidence="2" key="1">
    <citation type="submission" date="2023-04" db="EMBL/GenBank/DDBJ databases">
        <title>Black Yeasts Isolated from many extreme environments.</title>
        <authorList>
            <person name="Coleine C."/>
            <person name="Stajich J.E."/>
            <person name="Selbmann L."/>
        </authorList>
    </citation>
    <scope>NUCLEOTIDE SEQUENCE</scope>
    <source>
        <strain evidence="2">CCFEE 5312</strain>
    </source>
</reference>
<organism evidence="2 3">
    <name type="scientific">Extremus antarcticus</name>
    <dbReference type="NCBI Taxonomy" id="702011"/>
    <lineage>
        <taxon>Eukaryota</taxon>
        <taxon>Fungi</taxon>
        <taxon>Dikarya</taxon>
        <taxon>Ascomycota</taxon>
        <taxon>Pezizomycotina</taxon>
        <taxon>Dothideomycetes</taxon>
        <taxon>Dothideomycetidae</taxon>
        <taxon>Mycosphaerellales</taxon>
        <taxon>Extremaceae</taxon>
        <taxon>Extremus</taxon>
    </lineage>
</organism>
<evidence type="ECO:0000313" key="2">
    <source>
        <dbReference type="EMBL" id="KAK3050763.1"/>
    </source>
</evidence>
<keyword evidence="1" id="KW-0732">Signal</keyword>
<dbReference type="Proteomes" id="UP001271007">
    <property type="component" value="Unassembled WGS sequence"/>
</dbReference>
<feature type="signal peptide" evidence="1">
    <location>
        <begin position="1"/>
        <end position="17"/>
    </location>
</feature>
<name>A0AAJ0G785_9PEZI</name>
<sequence>MLHLLIAILAFTLCACAQTSSLSLNHDVPEVNVALNLNGPGHYPIVSATYTSATSNPYNIIDGVLCSAPGNIWTTLNSPNPNDTLTITLPRPHNLTSVSLWIHQDVNNHIACPAAITITNGAGDILADIPSFAAECLANERNSVPLSTSGCEETDTLNINLTPQTNRAVGVCNVEIHAPANAGPFYPAADALLTDAEIRHDENSHITPNGAVVAMLSPDSEIEWTSIWSASGGTVGLRVDYKNNGTAAPVPKLQVRVNGDRVGKARLQKTIGAGYGGVVVTGVELGEGWNGVTVRGGGEGVFVDGIGVL</sequence>